<reference evidence="4 5" key="1">
    <citation type="submission" date="2019-06" db="EMBL/GenBank/DDBJ databases">
        <title>An operon consisting of a P-type ATPase gene and a transcriptional regular gene given the different cadmium resistance in Bacillus vietamensis 151-6 and Bacillus marisflavi 151-25.</title>
        <authorList>
            <person name="Yu X."/>
        </authorList>
    </citation>
    <scope>NUCLEOTIDE SEQUENCE [LARGE SCALE GENOMIC DNA]</scope>
    <source>
        <strain evidence="4 5">151-6</strain>
    </source>
</reference>
<dbReference type="InterPro" id="IPR017293">
    <property type="entry name" value="N-acetylmuramoyl-L-ala_amidase"/>
</dbReference>
<name>A0A6I6UUJ3_9BACI</name>
<evidence type="ECO:0000256" key="1">
    <source>
        <dbReference type="ARBA" id="ARBA00022801"/>
    </source>
</evidence>
<dbReference type="Gene3D" id="3.40.630.40">
    <property type="entry name" value="Zn-dependent exopeptidases"/>
    <property type="match status" value="1"/>
</dbReference>
<dbReference type="InterPro" id="IPR002508">
    <property type="entry name" value="MurNAc-LAA_cat"/>
</dbReference>
<dbReference type="AlphaFoldDB" id="A0A6I6UUJ3"/>
<dbReference type="PANTHER" id="PTHR34408">
    <property type="entry name" value="FAMILY PROTEIN, PUTATIVE-RELATED"/>
    <property type="match status" value="1"/>
</dbReference>
<accession>A0A6I6UUJ3</accession>
<dbReference type="PANTHER" id="PTHR34408:SF1">
    <property type="entry name" value="GLYCOSYL HYDROLASE FAMILY 19 DOMAIN-CONTAINING PROTEIN HI_1415"/>
    <property type="match status" value="1"/>
</dbReference>
<dbReference type="InterPro" id="IPR052354">
    <property type="entry name" value="Cell_Wall_Dynamics_Protein"/>
</dbReference>
<dbReference type="SMART" id="SM00287">
    <property type="entry name" value="SH3b"/>
    <property type="match status" value="5"/>
</dbReference>
<dbReference type="PROSITE" id="PS51781">
    <property type="entry name" value="SH3B"/>
    <property type="match status" value="5"/>
</dbReference>
<dbReference type="SMART" id="SM00646">
    <property type="entry name" value="Ami_3"/>
    <property type="match status" value="1"/>
</dbReference>
<dbReference type="EMBL" id="CP047394">
    <property type="protein sequence ID" value="QHE62300.1"/>
    <property type="molecule type" value="Genomic_DNA"/>
</dbReference>
<protein>
    <submittedName>
        <fullName evidence="4">SH3 domain-containing protein</fullName>
    </submittedName>
</protein>
<dbReference type="GO" id="GO:0009253">
    <property type="term" value="P:peptidoglycan catabolic process"/>
    <property type="evidence" value="ECO:0007669"/>
    <property type="project" value="InterPro"/>
</dbReference>
<evidence type="ECO:0000259" key="3">
    <source>
        <dbReference type="PROSITE" id="PS51781"/>
    </source>
</evidence>
<dbReference type="InterPro" id="IPR003646">
    <property type="entry name" value="SH3-like_bac-type"/>
</dbReference>
<dbReference type="RefSeq" id="WP_159362287.1">
    <property type="nucleotide sequence ID" value="NZ_CP047394.1"/>
</dbReference>
<feature type="domain" description="SH3b" evidence="3">
    <location>
        <begin position="270"/>
        <end position="333"/>
    </location>
</feature>
<sequence length="600" mass="65890">MSRKIRYYYGCLYFLQEVTKIKKVITSMLIVFLMFPMQPFMDQVQAETGKVTINVSTLNVRTGPGLSFPVLATVHRGEEYKIVDTQQDWYKVETNSGDGWVADWLVTVDKSVSDDSSPRDGQVNTDGLRVRKGPSTSDDVVTVLQNGDTVTVMKEDGDWLNIESGSTRGWVHRDYITGSKAAQGKKKVNQKGIITDDALNVRTSPSQQSSVLGVLNTGDEIEVTGSVSGWYEIRFGDEAAWISDSYVEFSTGSDEAETSPSEEESPSDGEMIGIISVHGLNVRDETSLNGRIVGKVSKGEKFTLLKEKNNWYQIKLPNGDKGWVAGWYVQKTVTAAAHESNNSNENITILYNGTNIRSEANTQASVVKRASSGESYGVKSKDGDWYEVELADGSAGFVAGWVVSVRSASGENTTPDRKRSGGLEDKVIVIDPGHGGRDSGTTGASGTLEKLLTMKTGELLAEKLKSAGAKVKLTRKTDEYLSLPSRVSLSHYNQADAFVSIHFDSIMDSSIAGHTTYYYQDQQKELAEEIHGSLSDRLPTSDRGVRIGDYHVIRENNRPAVLLELGFLSNPSEEANVNTQYFQDLAATAIYHGLSDYFTE</sequence>
<organism evidence="4 5">
    <name type="scientific">Rossellomorea vietnamensis</name>
    <dbReference type="NCBI Taxonomy" id="218284"/>
    <lineage>
        <taxon>Bacteria</taxon>
        <taxon>Bacillati</taxon>
        <taxon>Bacillota</taxon>
        <taxon>Bacilli</taxon>
        <taxon>Bacillales</taxon>
        <taxon>Bacillaceae</taxon>
        <taxon>Rossellomorea</taxon>
    </lineage>
</organism>
<dbReference type="GO" id="GO:0008745">
    <property type="term" value="F:N-acetylmuramoyl-L-alanine amidase activity"/>
    <property type="evidence" value="ECO:0007669"/>
    <property type="project" value="InterPro"/>
</dbReference>
<keyword evidence="1" id="KW-0378">Hydrolase</keyword>
<dbReference type="GO" id="GO:0071555">
    <property type="term" value="P:cell wall organization"/>
    <property type="evidence" value="ECO:0007669"/>
    <property type="project" value="UniProtKB-KW"/>
</dbReference>
<gene>
    <name evidence="4" type="ORF">FHE72_15725</name>
</gene>
<feature type="domain" description="SH3b" evidence="3">
    <location>
        <begin position="118"/>
        <end position="180"/>
    </location>
</feature>
<dbReference type="SUPFAM" id="SSF53187">
    <property type="entry name" value="Zn-dependent exopeptidases"/>
    <property type="match status" value="1"/>
</dbReference>
<dbReference type="Gene3D" id="2.30.30.40">
    <property type="entry name" value="SH3 Domains"/>
    <property type="match status" value="5"/>
</dbReference>
<feature type="domain" description="SH3b" evidence="3">
    <location>
        <begin position="342"/>
        <end position="407"/>
    </location>
</feature>
<keyword evidence="2" id="KW-0961">Cell wall biogenesis/degradation</keyword>
<dbReference type="Pfam" id="PF08239">
    <property type="entry name" value="SH3_3"/>
    <property type="match status" value="5"/>
</dbReference>
<proteinExistence type="predicted"/>
<evidence type="ECO:0000313" key="5">
    <source>
        <dbReference type="Proteomes" id="UP000465062"/>
    </source>
</evidence>
<dbReference type="Proteomes" id="UP000465062">
    <property type="component" value="Chromosome"/>
</dbReference>
<dbReference type="KEGG" id="bvq:FHE72_15725"/>
<dbReference type="PIRSF" id="PIRSF037846">
    <property type="entry name" value="Autolysin_YrvJ_prd"/>
    <property type="match status" value="1"/>
</dbReference>
<dbReference type="Pfam" id="PF01520">
    <property type="entry name" value="Amidase_3"/>
    <property type="match status" value="1"/>
</dbReference>
<evidence type="ECO:0000256" key="2">
    <source>
        <dbReference type="ARBA" id="ARBA00023316"/>
    </source>
</evidence>
<feature type="domain" description="SH3b" evidence="3">
    <location>
        <begin position="189"/>
        <end position="251"/>
    </location>
</feature>
<dbReference type="CDD" id="cd02696">
    <property type="entry name" value="MurNAc-LAA"/>
    <property type="match status" value="1"/>
</dbReference>
<evidence type="ECO:0000313" key="4">
    <source>
        <dbReference type="EMBL" id="QHE62300.1"/>
    </source>
</evidence>
<feature type="domain" description="SH3b" evidence="3">
    <location>
        <begin position="46"/>
        <end position="109"/>
    </location>
</feature>